<dbReference type="InterPro" id="IPR000873">
    <property type="entry name" value="AMP-dep_synth/lig_dom"/>
</dbReference>
<organism evidence="6 7">
    <name type="scientific">Herbiconiux daphne</name>
    <dbReference type="NCBI Taxonomy" id="2970914"/>
    <lineage>
        <taxon>Bacteria</taxon>
        <taxon>Bacillati</taxon>
        <taxon>Actinomycetota</taxon>
        <taxon>Actinomycetes</taxon>
        <taxon>Micrococcales</taxon>
        <taxon>Microbacteriaceae</taxon>
        <taxon>Herbiconiux</taxon>
    </lineage>
</organism>
<dbReference type="PROSITE" id="PS00455">
    <property type="entry name" value="AMP_BINDING"/>
    <property type="match status" value="1"/>
</dbReference>
<keyword evidence="2" id="KW-0436">Ligase</keyword>
<reference evidence="6" key="1">
    <citation type="submission" date="2022-08" db="EMBL/GenBank/DDBJ databases">
        <authorList>
            <person name="Deng Y."/>
            <person name="Han X.-F."/>
            <person name="Zhang Y.-Q."/>
        </authorList>
    </citation>
    <scope>NUCLEOTIDE SEQUENCE</scope>
    <source>
        <strain evidence="6">CPCC 203386</strain>
    </source>
</reference>
<dbReference type="InterPro" id="IPR042099">
    <property type="entry name" value="ANL_N_sf"/>
</dbReference>
<dbReference type="PANTHER" id="PTHR43201:SF5">
    <property type="entry name" value="MEDIUM-CHAIN ACYL-COA LIGASE ACSF2, MITOCHONDRIAL"/>
    <property type="match status" value="1"/>
</dbReference>
<dbReference type="Gene3D" id="3.40.50.12780">
    <property type="entry name" value="N-terminal domain of ligase-like"/>
    <property type="match status" value="1"/>
</dbReference>
<feature type="compositionally biased region" description="Polar residues" evidence="3">
    <location>
        <begin position="255"/>
        <end position="264"/>
    </location>
</feature>
<evidence type="ECO:0000259" key="5">
    <source>
        <dbReference type="Pfam" id="PF13193"/>
    </source>
</evidence>
<gene>
    <name evidence="6" type="ORF">N1032_20600</name>
</gene>
<comment type="similarity">
    <text evidence="1">Belongs to the ATP-dependent AMP-binding enzyme family.</text>
</comment>
<evidence type="ECO:0000313" key="6">
    <source>
        <dbReference type="EMBL" id="MCS5736145.1"/>
    </source>
</evidence>
<evidence type="ECO:0000256" key="2">
    <source>
        <dbReference type="ARBA" id="ARBA00022598"/>
    </source>
</evidence>
<feature type="domain" description="AMP-dependent synthetase/ligase" evidence="4">
    <location>
        <begin position="52"/>
        <end position="522"/>
    </location>
</feature>
<feature type="domain" description="AMP-binding enzyme C-terminal" evidence="5">
    <location>
        <begin position="573"/>
        <end position="650"/>
    </location>
</feature>
<comment type="caution">
    <text evidence="6">The sequence shown here is derived from an EMBL/GenBank/DDBJ whole genome shotgun (WGS) entry which is preliminary data.</text>
</comment>
<evidence type="ECO:0000256" key="1">
    <source>
        <dbReference type="ARBA" id="ARBA00006432"/>
    </source>
</evidence>
<dbReference type="Proteomes" id="UP001165586">
    <property type="component" value="Unassembled WGS sequence"/>
</dbReference>
<feature type="compositionally biased region" description="Polar residues" evidence="3">
    <location>
        <begin position="206"/>
        <end position="223"/>
    </location>
</feature>
<dbReference type="InterPro" id="IPR045851">
    <property type="entry name" value="AMP-bd_C_sf"/>
</dbReference>
<proteinExistence type="inferred from homology"/>
<name>A0ABT2H860_9MICO</name>
<accession>A0ABT2H860</accession>
<keyword evidence="7" id="KW-1185">Reference proteome</keyword>
<dbReference type="InterPro" id="IPR020845">
    <property type="entry name" value="AMP-binding_CS"/>
</dbReference>
<evidence type="ECO:0000313" key="7">
    <source>
        <dbReference type="Proteomes" id="UP001165586"/>
    </source>
</evidence>
<evidence type="ECO:0000256" key="3">
    <source>
        <dbReference type="SAM" id="MobiDB-lite"/>
    </source>
</evidence>
<dbReference type="Gene3D" id="3.40.50.980">
    <property type="match status" value="1"/>
</dbReference>
<dbReference type="Gene3D" id="3.30.300.30">
    <property type="match status" value="1"/>
</dbReference>
<sequence length="675" mass="70494">MTGAPNTAAGVPATAPTPAAAPRAAAAAAAAAVPAVPAGAILAEPLTAPVDRLAATSPDATAVIEVGERPRTLTWAELRAEADRVSAVLLGLGVKPGESVAFQLPNWAECVTVTLGVLQIGAVVAPIMPVFGEREVAMVLSRSRARVLILPRSFRRRRHADELPGVVREAASRDLPLAVQHVLVVPDLDPTGTPRAGTDPAAPPTSLASGHFSPQNAAGTTNSDHSREGEATPPTSAPAAPRTSAPPTSPASGHFSPQNAAGTTESDHSREEEAAGDAGAAAGWTWHDFDGALAGARVDAAALEARRPTADDVAQLLFTSGTTGEPKGVQHAHRTLGLATAMEVAHLGLTGDDRVYIPSPLAHQTGFLYGLVLSWRLGVAAVVQPIWSAEVALRQAFGQARASFVQAATPFLMDVVEAVEHGEPAPSSLRIFVATGAAVPRELAERATRVLQTAVCGAFGTTETCLGTLSAPTDPPGSAWGTDGRPLDGIRIRIVDDAGIPLPAGREGNYELLSPTMFLGYLDRPDLTAEVFTADGWYKTGDLGIVDADGFLHVTGRVKDVINRGGEKVPVVEIENLLFTHPSVKDVAIVAMPDARLGERACAFVVTADDAEPLEFAEMQRFLAAAKVSKYYWPERLETIDSLPRNPVGKIQKNLLRERVAALVAGSTTREKAEA</sequence>
<dbReference type="Pfam" id="PF13193">
    <property type="entry name" value="AMP-binding_C"/>
    <property type="match status" value="1"/>
</dbReference>
<dbReference type="SUPFAM" id="SSF56801">
    <property type="entry name" value="Acetyl-CoA synthetase-like"/>
    <property type="match status" value="1"/>
</dbReference>
<dbReference type="InterPro" id="IPR025110">
    <property type="entry name" value="AMP-bd_C"/>
</dbReference>
<dbReference type="Pfam" id="PF00501">
    <property type="entry name" value="AMP-binding"/>
    <property type="match status" value="1"/>
</dbReference>
<evidence type="ECO:0000259" key="4">
    <source>
        <dbReference type="Pfam" id="PF00501"/>
    </source>
</evidence>
<feature type="compositionally biased region" description="Low complexity" evidence="3">
    <location>
        <begin position="231"/>
        <end position="252"/>
    </location>
</feature>
<dbReference type="EMBL" id="JANLCJ010000012">
    <property type="protein sequence ID" value="MCS5736145.1"/>
    <property type="molecule type" value="Genomic_DNA"/>
</dbReference>
<dbReference type="RefSeq" id="WP_259541924.1">
    <property type="nucleotide sequence ID" value="NZ_JANLCJ010000012.1"/>
</dbReference>
<dbReference type="PANTHER" id="PTHR43201">
    <property type="entry name" value="ACYL-COA SYNTHETASE"/>
    <property type="match status" value="1"/>
</dbReference>
<protein>
    <submittedName>
        <fullName evidence="6">AMP-binding protein</fullName>
    </submittedName>
</protein>
<feature type="region of interest" description="Disordered" evidence="3">
    <location>
        <begin position="188"/>
        <end position="279"/>
    </location>
</feature>